<feature type="transmembrane region" description="Helical" evidence="2">
    <location>
        <begin position="21"/>
        <end position="40"/>
    </location>
</feature>
<protein>
    <submittedName>
        <fullName evidence="4">Polysaccharide deacetylase</fullName>
    </submittedName>
</protein>
<reference evidence="4" key="2">
    <citation type="submission" date="2021-04" db="EMBL/GenBank/DDBJ databases">
        <authorList>
            <person name="Gilroy R."/>
        </authorList>
    </citation>
    <scope>NUCLEOTIDE SEQUENCE</scope>
    <source>
        <strain evidence="4">CHK193-4272</strain>
    </source>
</reference>
<dbReference type="PANTHER" id="PTHR10587:SF125">
    <property type="entry name" value="POLYSACCHARIDE DEACETYLASE YHEN-RELATED"/>
    <property type="match status" value="1"/>
</dbReference>
<dbReference type="InterPro" id="IPR002509">
    <property type="entry name" value="NODB_dom"/>
</dbReference>
<accession>A0A9D1PIC8</accession>
<dbReference type="CDD" id="cd10944">
    <property type="entry name" value="CE4_SmPgdA_like"/>
    <property type="match status" value="1"/>
</dbReference>
<dbReference type="GO" id="GO:0016810">
    <property type="term" value="F:hydrolase activity, acting on carbon-nitrogen (but not peptide) bonds"/>
    <property type="evidence" value="ECO:0007669"/>
    <property type="project" value="InterPro"/>
</dbReference>
<evidence type="ECO:0000259" key="3">
    <source>
        <dbReference type="PROSITE" id="PS51677"/>
    </source>
</evidence>
<dbReference type="InterPro" id="IPR050248">
    <property type="entry name" value="Polysacc_deacetylase_ArnD"/>
</dbReference>
<dbReference type="PANTHER" id="PTHR10587">
    <property type="entry name" value="GLYCOSYL TRANSFERASE-RELATED"/>
    <property type="match status" value="1"/>
</dbReference>
<keyword evidence="1" id="KW-0175">Coiled coil</keyword>
<dbReference type="EMBL" id="DXIE01000046">
    <property type="protein sequence ID" value="HIV62736.1"/>
    <property type="molecule type" value="Genomic_DNA"/>
</dbReference>
<gene>
    <name evidence="4" type="ORF">H9746_07865</name>
</gene>
<dbReference type="Proteomes" id="UP000886808">
    <property type="component" value="Unassembled WGS sequence"/>
</dbReference>
<dbReference type="PROSITE" id="PS51677">
    <property type="entry name" value="NODB"/>
    <property type="match status" value="1"/>
</dbReference>
<evidence type="ECO:0000313" key="4">
    <source>
        <dbReference type="EMBL" id="HIV62736.1"/>
    </source>
</evidence>
<keyword evidence="2" id="KW-0472">Membrane</keyword>
<dbReference type="GO" id="GO:0005975">
    <property type="term" value="P:carbohydrate metabolic process"/>
    <property type="evidence" value="ECO:0007669"/>
    <property type="project" value="InterPro"/>
</dbReference>
<sequence>MAYYGRRGGYRSGYRRGNPKVIFKLITLIIFIAAVALAVIQTTRAQKIALNEKKLQDEVASLQSKLKTVQDYVPAYILEGTTETALAYQKLYPEMVVQRPEALDEIDTRAIYLTFEGGPSENTEDILNYLKNAGQKATFFITGENISGNEAIIKRMTDEGHTVGVCSFSTDYKTIYESVDAFLADFNKAYTAIYDACGVYPTVFRFPCGSINEYNSNIYRQLIAEMTRRGFVFFDWNVNSDDNGDNQEDWEAIVQDVSNDIKDYDQAIVLMHDSEDNSSTARAVKYMLNYLGKNGYYFENIKSTTVPVTFDYYE</sequence>
<evidence type="ECO:0000256" key="2">
    <source>
        <dbReference type="SAM" id="Phobius"/>
    </source>
</evidence>
<feature type="coiled-coil region" evidence="1">
    <location>
        <begin position="45"/>
        <end position="72"/>
    </location>
</feature>
<dbReference type="Gene3D" id="3.20.20.370">
    <property type="entry name" value="Glycoside hydrolase/deacetylase"/>
    <property type="match status" value="1"/>
</dbReference>
<dbReference type="InterPro" id="IPR011330">
    <property type="entry name" value="Glyco_hydro/deAcase_b/a-brl"/>
</dbReference>
<proteinExistence type="predicted"/>
<dbReference type="Pfam" id="PF01522">
    <property type="entry name" value="Polysacc_deac_1"/>
    <property type="match status" value="1"/>
</dbReference>
<reference evidence="4" key="1">
    <citation type="journal article" date="2021" name="PeerJ">
        <title>Extensive microbial diversity within the chicken gut microbiome revealed by metagenomics and culture.</title>
        <authorList>
            <person name="Gilroy R."/>
            <person name="Ravi A."/>
            <person name="Getino M."/>
            <person name="Pursley I."/>
            <person name="Horton D.L."/>
            <person name="Alikhan N.F."/>
            <person name="Baker D."/>
            <person name="Gharbi K."/>
            <person name="Hall N."/>
            <person name="Watson M."/>
            <person name="Adriaenssens E.M."/>
            <person name="Foster-Nyarko E."/>
            <person name="Jarju S."/>
            <person name="Secka A."/>
            <person name="Antonio M."/>
            <person name="Oren A."/>
            <person name="Chaudhuri R.R."/>
            <person name="La Ragione R."/>
            <person name="Hildebrand F."/>
            <person name="Pallen M.J."/>
        </authorList>
    </citation>
    <scope>NUCLEOTIDE SEQUENCE</scope>
    <source>
        <strain evidence="4">CHK193-4272</strain>
    </source>
</reference>
<dbReference type="AlphaFoldDB" id="A0A9D1PIC8"/>
<organism evidence="4 5">
    <name type="scientific">Candidatus Butyricicoccus avistercoris</name>
    <dbReference type="NCBI Taxonomy" id="2838518"/>
    <lineage>
        <taxon>Bacteria</taxon>
        <taxon>Bacillati</taxon>
        <taxon>Bacillota</taxon>
        <taxon>Clostridia</taxon>
        <taxon>Eubacteriales</taxon>
        <taxon>Butyricicoccaceae</taxon>
        <taxon>Butyricicoccus</taxon>
    </lineage>
</organism>
<dbReference type="SUPFAM" id="SSF88713">
    <property type="entry name" value="Glycoside hydrolase/deacetylase"/>
    <property type="match status" value="1"/>
</dbReference>
<evidence type="ECO:0000313" key="5">
    <source>
        <dbReference type="Proteomes" id="UP000886808"/>
    </source>
</evidence>
<evidence type="ECO:0000256" key="1">
    <source>
        <dbReference type="SAM" id="Coils"/>
    </source>
</evidence>
<comment type="caution">
    <text evidence="4">The sequence shown here is derived from an EMBL/GenBank/DDBJ whole genome shotgun (WGS) entry which is preliminary data.</text>
</comment>
<keyword evidence="2" id="KW-0812">Transmembrane</keyword>
<name>A0A9D1PIC8_9FIRM</name>
<feature type="domain" description="NodB homology" evidence="3">
    <location>
        <begin position="109"/>
        <end position="299"/>
    </location>
</feature>
<keyword evidence="2" id="KW-1133">Transmembrane helix</keyword>